<dbReference type="Proteomes" id="UP001154322">
    <property type="component" value="Unassembled WGS sequence"/>
</dbReference>
<dbReference type="RefSeq" id="WP_213431493.1">
    <property type="nucleotide sequence ID" value="NZ_AP031286.1"/>
</dbReference>
<comment type="caution">
    <text evidence="3">The sequence shown here is derived from an EMBL/GenBank/DDBJ whole genome shotgun (WGS) entry which is preliminary data.</text>
</comment>
<reference evidence="3" key="1">
    <citation type="submission" date="2022-06" db="EMBL/GenBank/DDBJ databases">
        <authorList>
            <person name="Dietemann V."/>
            <person name="Ory F."/>
            <person name="Dainat B."/>
            <person name="Oberhansli S."/>
        </authorList>
    </citation>
    <scope>NUCLEOTIDE SEQUENCE</scope>
    <source>
        <strain evidence="3">Ena-SAMPLE-TAB-26-04-2022-14:26:32:270-5432</strain>
    </source>
</reference>
<evidence type="ECO:0000313" key="4">
    <source>
        <dbReference type="Proteomes" id="UP001154322"/>
    </source>
</evidence>
<name>A0ABN8UIK3_9BACL</name>
<keyword evidence="4" id="KW-1185">Reference proteome</keyword>
<evidence type="ECO:0008006" key="5">
    <source>
        <dbReference type="Google" id="ProtNLM"/>
    </source>
</evidence>
<sequence>MAGWIKDYRQELESDIWSMPPLYHRIWQYLKYMVNHHENEIPMRDGNRVKVFPGQHMTSLRNIAKGVGWYERGIWKEPNVKTVSSVLEWLEKEGMITVDSGNRKYTMISLVSWDIYQADDDMKVTVGKQSLDINKNDKNEKNNNISAQIENFRSRYNPELLELIDSYFEFIANMRKGKKLSDGIFIKVYEQFARYSPIRVEYAIKTHMGSEKLSKAKEDYTFGILRGATDEEAKQKLQRMNNQQPRARGRLSPEELQALERGQ</sequence>
<gene>
    <name evidence="2" type="ORF">WJ0W_005953</name>
    <name evidence="3" type="ORF">WJ0W_006926</name>
</gene>
<evidence type="ECO:0000313" key="2">
    <source>
        <dbReference type="EMBL" id="CAH8248769.1"/>
    </source>
</evidence>
<protein>
    <recommendedName>
        <fullName evidence="5">Primosome component-like protein</fullName>
    </recommendedName>
</protein>
<organism evidence="3 4">
    <name type="scientific">Paenibacillus melissococcoides</name>
    <dbReference type="NCBI Taxonomy" id="2912268"/>
    <lineage>
        <taxon>Bacteria</taxon>
        <taxon>Bacillati</taxon>
        <taxon>Bacillota</taxon>
        <taxon>Bacilli</taxon>
        <taxon>Bacillales</taxon>
        <taxon>Paenibacillaceae</taxon>
        <taxon>Paenibacillus</taxon>
    </lineage>
</organism>
<proteinExistence type="predicted"/>
<evidence type="ECO:0000313" key="3">
    <source>
        <dbReference type="EMBL" id="CAH8249742.1"/>
    </source>
</evidence>
<evidence type="ECO:0000256" key="1">
    <source>
        <dbReference type="SAM" id="MobiDB-lite"/>
    </source>
</evidence>
<feature type="region of interest" description="Disordered" evidence="1">
    <location>
        <begin position="233"/>
        <end position="263"/>
    </location>
</feature>
<dbReference type="EMBL" id="CALYLO010000012">
    <property type="protein sequence ID" value="CAH8248769.1"/>
    <property type="molecule type" value="Genomic_DNA"/>
</dbReference>
<dbReference type="EMBL" id="CALYLO010000019">
    <property type="protein sequence ID" value="CAH8249742.1"/>
    <property type="molecule type" value="Genomic_DNA"/>
</dbReference>
<accession>A0ABN8UIK3</accession>